<proteinExistence type="predicted"/>
<keyword evidence="1" id="KW-0433">Leucine-rich repeat</keyword>
<evidence type="ECO:0000256" key="1">
    <source>
        <dbReference type="ARBA" id="ARBA00022614"/>
    </source>
</evidence>
<feature type="compositionally biased region" description="Basic residues" evidence="3">
    <location>
        <begin position="1"/>
        <end position="10"/>
    </location>
</feature>
<comment type="caution">
    <text evidence="4">The sequence shown here is derived from an EMBL/GenBank/DDBJ whole genome shotgun (WGS) entry which is preliminary data.</text>
</comment>
<organism evidence="4 5">
    <name type="scientific">Hemibagrus guttatus</name>
    <dbReference type="NCBI Taxonomy" id="175788"/>
    <lineage>
        <taxon>Eukaryota</taxon>
        <taxon>Metazoa</taxon>
        <taxon>Chordata</taxon>
        <taxon>Craniata</taxon>
        <taxon>Vertebrata</taxon>
        <taxon>Euteleostomi</taxon>
        <taxon>Actinopterygii</taxon>
        <taxon>Neopterygii</taxon>
        <taxon>Teleostei</taxon>
        <taxon>Ostariophysi</taxon>
        <taxon>Siluriformes</taxon>
        <taxon>Bagridae</taxon>
        <taxon>Hemibagrus</taxon>
    </lineage>
</organism>
<accession>A0AAE0QBL6</accession>
<dbReference type="AlphaFoldDB" id="A0AAE0QBL6"/>
<evidence type="ECO:0000256" key="2">
    <source>
        <dbReference type="ARBA" id="ARBA00022737"/>
    </source>
</evidence>
<dbReference type="FunFam" id="3.80.10.10:FF:000714">
    <property type="entry name" value="Si:ch211-149a19.3"/>
    <property type="match status" value="1"/>
</dbReference>
<evidence type="ECO:0000313" key="4">
    <source>
        <dbReference type="EMBL" id="KAK3517592.1"/>
    </source>
</evidence>
<evidence type="ECO:0000256" key="3">
    <source>
        <dbReference type="SAM" id="MobiDB-lite"/>
    </source>
</evidence>
<feature type="compositionally biased region" description="Basic and acidic residues" evidence="3">
    <location>
        <begin position="45"/>
        <end position="59"/>
    </location>
</feature>
<feature type="region of interest" description="Disordered" evidence="3">
    <location>
        <begin position="1"/>
        <end position="59"/>
    </location>
</feature>
<sequence length="432" mass="47020">MSTTERRRRTTSTAEPQSRVTSTAEQQGQAMSTAELQRRATSTAEHSHRATSTDERRLRGDDVRLTGVWNSPRGGRVGASIRCEFLGVKSWSALTSVLSSETSNLRELHLTAKTLDLTRNDIKESEVKCLSAVLENPHCKLETLRMCNCGVSVEGCAALTLALRSNPSHLRGLNLSYNLLGDSGVKSLSAVLENPHCKLETLKLCKSGISGEGCAALTSALRSNPSHLRDLDLSFNNVGESGVKCLSAVLENTHCKLEKLWLWDCGVSNEGCVALTKALRSNPSHLRDLNLSGNNLGDPGVKRLSAVLENPHCKLEKLGLGKKEDMNIRKDVQKDFPTSSPGTRFVISPNPNKELLSSSDSEELNVGDDERMRKCGVSNEGCAALTSALRSNPSHLRELDLSNNNVGDSVVKSLSAVLENLNCKLEKLVRYF</sequence>
<keyword evidence="5" id="KW-1185">Reference proteome</keyword>
<dbReference type="InterPro" id="IPR032675">
    <property type="entry name" value="LRR_dom_sf"/>
</dbReference>
<dbReference type="SMART" id="SM00368">
    <property type="entry name" value="LRR_RI"/>
    <property type="match status" value="7"/>
</dbReference>
<dbReference type="Proteomes" id="UP001274896">
    <property type="component" value="Unassembled WGS sequence"/>
</dbReference>
<reference evidence="4" key="1">
    <citation type="submission" date="2023-06" db="EMBL/GenBank/DDBJ databases">
        <title>Male Hemibagrus guttatus genome.</title>
        <authorList>
            <person name="Bian C."/>
        </authorList>
    </citation>
    <scope>NUCLEOTIDE SEQUENCE</scope>
    <source>
        <strain evidence="4">Male_cb2023</strain>
        <tissue evidence="4">Muscle</tissue>
    </source>
</reference>
<dbReference type="PANTHER" id="PTHR24106">
    <property type="entry name" value="NACHT, LRR AND CARD DOMAINS-CONTAINING"/>
    <property type="match status" value="1"/>
</dbReference>
<gene>
    <name evidence="4" type="ORF">QTP70_012950</name>
</gene>
<keyword evidence="2" id="KW-0677">Repeat</keyword>
<protein>
    <submittedName>
        <fullName evidence="4">Uncharacterized protein</fullName>
    </submittedName>
</protein>
<dbReference type="EMBL" id="JAUCMX010000018">
    <property type="protein sequence ID" value="KAK3517592.1"/>
    <property type="molecule type" value="Genomic_DNA"/>
</dbReference>
<dbReference type="InterPro" id="IPR051261">
    <property type="entry name" value="NLR"/>
</dbReference>
<dbReference type="InterPro" id="IPR001611">
    <property type="entry name" value="Leu-rich_rpt"/>
</dbReference>
<evidence type="ECO:0000313" key="5">
    <source>
        <dbReference type="Proteomes" id="UP001274896"/>
    </source>
</evidence>
<dbReference type="Pfam" id="PF13516">
    <property type="entry name" value="LRR_6"/>
    <property type="match status" value="4"/>
</dbReference>
<dbReference type="Gene3D" id="3.80.10.10">
    <property type="entry name" value="Ribonuclease Inhibitor"/>
    <property type="match status" value="3"/>
</dbReference>
<dbReference type="SUPFAM" id="SSF52047">
    <property type="entry name" value="RNI-like"/>
    <property type="match status" value="2"/>
</dbReference>
<feature type="compositionally biased region" description="Polar residues" evidence="3">
    <location>
        <begin position="14"/>
        <end position="44"/>
    </location>
</feature>
<name>A0AAE0QBL6_9TELE</name>